<dbReference type="PANTHER" id="PTHR22093">
    <property type="entry name" value="LEUKOCYTE RECEPTOR CLUSTER LRC MEMBER 1"/>
    <property type="match status" value="1"/>
</dbReference>
<reference evidence="3" key="1">
    <citation type="submission" date="2023-11" db="EMBL/GenBank/DDBJ databases">
        <title>Genome assemblies of two species of porcelain crab, Petrolisthes cinctipes and Petrolisthes manimaculis (Anomura: Porcellanidae).</title>
        <authorList>
            <person name="Angst P."/>
        </authorList>
    </citation>
    <scope>NUCLEOTIDE SEQUENCE</scope>
    <source>
        <strain evidence="3">PB745_02</strain>
        <tissue evidence="3">Gill</tissue>
    </source>
</reference>
<evidence type="ECO:0000313" key="3">
    <source>
        <dbReference type="EMBL" id="KAK4321202.1"/>
    </source>
</evidence>
<dbReference type="InterPro" id="IPR039875">
    <property type="entry name" value="LENG1-like"/>
</dbReference>
<sequence length="436" mass="50130">MNILPKKRWHVRTKDNIARVRRDEAEAAEQEKERIDRAKLAEKEARTAYLRNKARQNYDGSGSNDPPSRVCGPAPRPTNPPKTEIEADIYTTQGNINFFKDVEEGKQAGSATNKEHEAEKKAEQEKYEKSIGYLTYLGQDSGEAGGGRAWYEQESGKVIHREAIGERIDGSDIGEVGLKTKSKMDPIHDIIKYGGFKSTSKDTQTPKKFVSTAITTVVVKEDKKDIIKSDNSLDKVHNVQKPELKTKKHQKKHKKESKRSRKEKKKSHKRKHRSYSDKTESAKEESRHNSTSRQSCMKRKRRDCDSSAEEDERHQVKRRKISKSKKGKDRKRRQSFSSSRSSSNCSSSSAYSSEDEAAAQEKKKKLEKLREERLKREAEERRRAERLLAGKEPDKVEENKANKPAFVQKYNSQYNPHIARQNQEPTTLQAGVKYWL</sequence>
<proteinExistence type="predicted"/>
<evidence type="ECO:0000256" key="1">
    <source>
        <dbReference type="SAM" id="MobiDB-lite"/>
    </source>
</evidence>
<organism evidence="3 4">
    <name type="scientific">Petrolisthes manimaculis</name>
    <dbReference type="NCBI Taxonomy" id="1843537"/>
    <lineage>
        <taxon>Eukaryota</taxon>
        <taxon>Metazoa</taxon>
        <taxon>Ecdysozoa</taxon>
        <taxon>Arthropoda</taxon>
        <taxon>Crustacea</taxon>
        <taxon>Multicrustacea</taxon>
        <taxon>Malacostraca</taxon>
        <taxon>Eumalacostraca</taxon>
        <taxon>Eucarida</taxon>
        <taxon>Decapoda</taxon>
        <taxon>Pleocyemata</taxon>
        <taxon>Anomura</taxon>
        <taxon>Galatheoidea</taxon>
        <taxon>Porcellanidae</taxon>
        <taxon>Petrolisthes</taxon>
    </lineage>
</organism>
<feature type="compositionally biased region" description="Basic and acidic residues" evidence="1">
    <location>
        <begin position="225"/>
        <end position="245"/>
    </location>
</feature>
<dbReference type="SMART" id="SM01083">
    <property type="entry name" value="Cir_N"/>
    <property type="match status" value="1"/>
</dbReference>
<feature type="region of interest" description="Disordered" evidence="1">
    <location>
        <begin position="225"/>
        <end position="404"/>
    </location>
</feature>
<feature type="compositionally biased region" description="Basic and acidic residues" evidence="1">
    <location>
        <begin position="23"/>
        <end position="46"/>
    </location>
</feature>
<feature type="region of interest" description="Disordered" evidence="1">
    <location>
        <begin position="102"/>
        <end position="125"/>
    </location>
</feature>
<feature type="region of interest" description="Disordered" evidence="1">
    <location>
        <begin position="23"/>
        <end position="84"/>
    </location>
</feature>
<accession>A0AAE1Q9K2</accession>
<feature type="compositionally biased region" description="Basic residues" evidence="1">
    <location>
        <begin position="246"/>
        <end position="273"/>
    </location>
</feature>
<feature type="compositionally biased region" description="Basic and acidic residues" evidence="1">
    <location>
        <begin position="113"/>
        <end position="125"/>
    </location>
</feature>
<name>A0AAE1Q9K2_9EUCA</name>
<dbReference type="EMBL" id="JAWZYT010000607">
    <property type="protein sequence ID" value="KAK4321202.1"/>
    <property type="molecule type" value="Genomic_DNA"/>
</dbReference>
<feature type="compositionally biased region" description="Basic and acidic residues" evidence="1">
    <location>
        <begin position="274"/>
        <end position="288"/>
    </location>
</feature>
<dbReference type="Pfam" id="PF10197">
    <property type="entry name" value="Cir_N"/>
    <property type="match status" value="1"/>
</dbReference>
<dbReference type="AlphaFoldDB" id="A0AAE1Q9K2"/>
<feature type="compositionally biased region" description="Basic and acidic residues" evidence="1">
    <location>
        <begin position="368"/>
        <end position="401"/>
    </location>
</feature>
<dbReference type="PANTHER" id="PTHR22093:SF0">
    <property type="entry name" value="LEUKOCYTE RECEPTOR CLUSTER MEMBER 1"/>
    <property type="match status" value="1"/>
</dbReference>
<feature type="compositionally biased region" description="Low complexity" evidence="1">
    <location>
        <begin position="335"/>
        <end position="352"/>
    </location>
</feature>
<evidence type="ECO:0000313" key="4">
    <source>
        <dbReference type="Proteomes" id="UP001292094"/>
    </source>
</evidence>
<protein>
    <recommendedName>
        <fullName evidence="2">CBF1-interacting co-repressor CIR N-terminal domain-containing protein</fullName>
    </recommendedName>
</protein>
<feature type="domain" description="CBF1-interacting co-repressor CIR N-terminal" evidence="2">
    <location>
        <begin position="8"/>
        <end position="44"/>
    </location>
</feature>
<keyword evidence="4" id="KW-1185">Reference proteome</keyword>
<gene>
    <name evidence="3" type="ORF">Pmani_007984</name>
</gene>
<feature type="compositionally biased region" description="Basic residues" evidence="1">
    <location>
        <begin position="315"/>
        <end position="334"/>
    </location>
</feature>
<comment type="caution">
    <text evidence="3">The sequence shown here is derived from an EMBL/GenBank/DDBJ whole genome shotgun (WGS) entry which is preliminary data.</text>
</comment>
<dbReference type="Proteomes" id="UP001292094">
    <property type="component" value="Unassembled WGS sequence"/>
</dbReference>
<dbReference type="InterPro" id="IPR019339">
    <property type="entry name" value="CIR_N_dom"/>
</dbReference>
<evidence type="ECO:0000259" key="2">
    <source>
        <dbReference type="SMART" id="SM01083"/>
    </source>
</evidence>